<dbReference type="CDD" id="cd00796">
    <property type="entry name" value="INT_Rci_Hp1_C"/>
    <property type="match status" value="1"/>
</dbReference>
<dbReference type="PANTHER" id="PTHR30349:SF41">
    <property type="entry name" value="INTEGRASE_RECOMBINASE PROTEIN MJ0367-RELATED"/>
    <property type="match status" value="1"/>
</dbReference>
<dbReference type="GO" id="GO:0015074">
    <property type="term" value="P:DNA integration"/>
    <property type="evidence" value="ECO:0007669"/>
    <property type="project" value="InterPro"/>
</dbReference>
<dbReference type="InterPro" id="IPR011010">
    <property type="entry name" value="DNA_brk_join_enz"/>
</dbReference>
<dbReference type="InterPro" id="IPR002104">
    <property type="entry name" value="Integrase_catalytic"/>
</dbReference>
<evidence type="ECO:0000256" key="3">
    <source>
        <dbReference type="ARBA" id="ARBA00023172"/>
    </source>
</evidence>
<dbReference type="InterPro" id="IPR050090">
    <property type="entry name" value="Tyrosine_recombinase_XerCD"/>
</dbReference>
<feature type="domain" description="Tyr recombinase" evidence="4">
    <location>
        <begin position="248"/>
        <end position="419"/>
    </location>
</feature>
<dbReference type="RefSeq" id="WP_316414439.1">
    <property type="nucleotide sequence ID" value="NZ_AP027080.1"/>
</dbReference>
<dbReference type="EMBL" id="AP027080">
    <property type="protein sequence ID" value="BDU71549.1"/>
    <property type="molecule type" value="Genomic_DNA"/>
</dbReference>
<dbReference type="GO" id="GO:0006310">
    <property type="term" value="P:DNA recombination"/>
    <property type="evidence" value="ECO:0007669"/>
    <property type="project" value="UniProtKB-KW"/>
</dbReference>
<keyword evidence="3" id="KW-0233">DNA recombination</keyword>
<dbReference type="InterPro" id="IPR010998">
    <property type="entry name" value="Integrase_recombinase_N"/>
</dbReference>
<dbReference type="InterPro" id="IPR013762">
    <property type="entry name" value="Integrase-like_cat_sf"/>
</dbReference>
<dbReference type="Proteomes" id="UP001238179">
    <property type="component" value="Chromosome"/>
</dbReference>
<evidence type="ECO:0000256" key="2">
    <source>
        <dbReference type="ARBA" id="ARBA00023125"/>
    </source>
</evidence>
<proteinExistence type="inferred from homology"/>
<dbReference type="GO" id="GO:0003677">
    <property type="term" value="F:DNA binding"/>
    <property type="evidence" value="ECO:0007669"/>
    <property type="project" value="UniProtKB-KW"/>
</dbReference>
<gene>
    <name evidence="5" type="primary">orf35</name>
    <name evidence="5" type="ORF">METEAL_07230</name>
</gene>
<evidence type="ECO:0000259" key="4">
    <source>
        <dbReference type="PROSITE" id="PS51898"/>
    </source>
</evidence>
<protein>
    <submittedName>
        <fullName evidence="5">Phage-related integrase</fullName>
    </submittedName>
</protein>
<sequence>MATKPLRLDSPKARLALKKRPAPYWLAVTPGLALGYRRGIRGGHWLIRMQDKEMRPCRRQEALGVADDLAETGGVVADGIKILDYEQARTRALARFQGVPADHWANPVKLKSILKVSDAVNNYLGWLEHHGKSWKATKQMATCHILGNPIGEVPIVDLTKGQIASWHLKIAESQKMTNSGSFKSGGQQIPLGETEKLKNARKARRSTANRVLTILKAALTHQQGLQKKPITIDEPWRRVNKFPEAGVRRDRELSIEEQRKLIVACGPGLKELVQGALLTGARYSELANLRVSKVLLKTHSLSLPETKGGGPASIPLSKDACTFLEIQIKGRKPNDRVFLKADGTPWGLNHHAKPFREAVVAAGIEPVIFHELRHAFAISLLKAGMDPVLVSRALGHKSTRMIEEHYGHLLHEWVASVFQKKAPRIWYRKPGPAIRK</sequence>
<name>A0AA48GKR2_9BACT</name>
<dbReference type="Gene3D" id="1.10.443.10">
    <property type="entry name" value="Intergrase catalytic core"/>
    <property type="match status" value="1"/>
</dbReference>
<keyword evidence="2" id="KW-0238">DNA-binding</keyword>
<organism evidence="5 6">
    <name type="scientific">Mesoterricola silvestris</name>
    <dbReference type="NCBI Taxonomy" id="2927979"/>
    <lineage>
        <taxon>Bacteria</taxon>
        <taxon>Pseudomonadati</taxon>
        <taxon>Acidobacteriota</taxon>
        <taxon>Holophagae</taxon>
        <taxon>Holophagales</taxon>
        <taxon>Holophagaceae</taxon>
        <taxon>Mesoterricola</taxon>
    </lineage>
</organism>
<dbReference type="Gene3D" id="1.10.150.130">
    <property type="match status" value="1"/>
</dbReference>
<dbReference type="SUPFAM" id="SSF56349">
    <property type="entry name" value="DNA breaking-rejoining enzymes"/>
    <property type="match status" value="1"/>
</dbReference>
<evidence type="ECO:0000256" key="1">
    <source>
        <dbReference type="ARBA" id="ARBA00008857"/>
    </source>
</evidence>
<dbReference type="Pfam" id="PF00589">
    <property type="entry name" value="Phage_integrase"/>
    <property type="match status" value="1"/>
</dbReference>
<reference evidence="6" key="1">
    <citation type="journal article" date="2023" name="Int. J. Syst. Evol. Microbiol.">
        <title>Mesoterricola silvestris gen. nov., sp. nov., Mesoterricola sediminis sp. nov., Geothrix oryzae sp. nov., Geothrix edaphica sp. nov., Geothrix rubra sp. nov., and Geothrix limicola sp. nov., six novel members of Acidobacteriota isolated from soils.</title>
        <authorList>
            <person name="Itoh H."/>
            <person name="Sugisawa Y."/>
            <person name="Mise K."/>
            <person name="Xu Z."/>
            <person name="Kuniyasu M."/>
            <person name="Ushijima N."/>
            <person name="Kawano K."/>
            <person name="Kobayashi E."/>
            <person name="Shiratori Y."/>
            <person name="Masuda Y."/>
            <person name="Senoo K."/>
        </authorList>
    </citation>
    <scope>NUCLEOTIDE SEQUENCE [LARGE SCALE GENOMIC DNA]</scope>
    <source>
        <strain evidence="6">W79</strain>
    </source>
</reference>
<dbReference type="PANTHER" id="PTHR30349">
    <property type="entry name" value="PHAGE INTEGRASE-RELATED"/>
    <property type="match status" value="1"/>
</dbReference>
<dbReference type="PROSITE" id="PS51898">
    <property type="entry name" value="TYR_RECOMBINASE"/>
    <property type="match status" value="1"/>
</dbReference>
<comment type="similarity">
    <text evidence="1">Belongs to the 'phage' integrase family.</text>
</comment>
<evidence type="ECO:0000313" key="6">
    <source>
        <dbReference type="Proteomes" id="UP001238179"/>
    </source>
</evidence>
<keyword evidence="6" id="KW-1185">Reference proteome</keyword>
<accession>A0AA48GKR2</accession>
<evidence type="ECO:0000313" key="5">
    <source>
        <dbReference type="EMBL" id="BDU71549.1"/>
    </source>
</evidence>
<dbReference type="KEGG" id="msil:METEAL_07230"/>
<dbReference type="AlphaFoldDB" id="A0AA48GKR2"/>